<keyword evidence="3" id="KW-1185">Reference proteome</keyword>
<dbReference type="InterPro" id="IPR039801">
    <property type="entry name" value="EPS8-like"/>
</dbReference>
<accession>A0AAJ7RZ66</accession>
<dbReference type="PANTHER" id="PTHR12287:SF23">
    <property type="entry name" value="AROUSER, ISOFORM A-RELATED"/>
    <property type="match status" value="1"/>
</dbReference>
<dbReference type="RefSeq" id="XP_026667833.1">
    <property type="nucleotide sequence ID" value="XM_026812032.1"/>
</dbReference>
<organism evidence="3 4">
    <name type="scientific">Ceratina calcarata</name>
    <dbReference type="NCBI Taxonomy" id="156304"/>
    <lineage>
        <taxon>Eukaryota</taxon>
        <taxon>Metazoa</taxon>
        <taxon>Ecdysozoa</taxon>
        <taxon>Arthropoda</taxon>
        <taxon>Hexapoda</taxon>
        <taxon>Insecta</taxon>
        <taxon>Pterygota</taxon>
        <taxon>Neoptera</taxon>
        <taxon>Endopterygota</taxon>
        <taxon>Hymenoptera</taxon>
        <taxon>Apocrita</taxon>
        <taxon>Aculeata</taxon>
        <taxon>Apoidea</taxon>
        <taxon>Anthophila</taxon>
        <taxon>Apidae</taxon>
        <taxon>Ceratina</taxon>
        <taxon>Zadontomerus</taxon>
    </lineage>
</organism>
<reference evidence="4" key="1">
    <citation type="submission" date="2025-08" db="UniProtKB">
        <authorList>
            <consortium name="RefSeq"/>
        </authorList>
    </citation>
    <scope>IDENTIFICATION</scope>
    <source>
        <tissue evidence="4">Whole body</tissue>
    </source>
</reference>
<dbReference type="InterPro" id="IPR013761">
    <property type="entry name" value="SAM/pointed_sf"/>
</dbReference>
<feature type="domain" description="SAM" evidence="2">
    <location>
        <begin position="26"/>
        <end position="88"/>
    </location>
</feature>
<dbReference type="GO" id="GO:0003779">
    <property type="term" value="F:actin binding"/>
    <property type="evidence" value="ECO:0007669"/>
    <property type="project" value="TreeGrafter"/>
</dbReference>
<feature type="region of interest" description="Disordered" evidence="1">
    <location>
        <begin position="92"/>
        <end position="117"/>
    </location>
</feature>
<feature type="compositionally biased region" description="Basic and acidic residues" evidence="1">
    <location>
        <begin position="92"/>
        <end position="103"/>
    </location>
</feature>
<dbReference type="SUPFAM" id="SSF47769">
    <property type="entry name" value="SAM/Pointed domain"/>
    <property type="match status" value="1"/>
</dbReference>
<sequence length="117" mass="13719">MQEELRQVLSIFRSKKSHYNDSMNRDPVLDHYSTPREVQNWLIAKGFSEKVCKQLRDMTGSDVFNLTKRQLEQHCDVGEGSKLYSQISLARVESEKNRQRPSELKQILAKARHRAED</sequence>
<evidence type="ECO:0000256" key="1">
    <source>
        <dbReference type="SAM" id="MobiDB-lite"/>
    </source>
</evidence>
<evidence type="ECO:0000313" key="4">
    <source>
        <dbReference type="RefSeq" id="XP_026667833.1"/>
    </source>
</evidence>
<dbReference type="GeneID" id="113464088"/>
<dbReference type="Pfam" id="PF18016">
    <property type="entry name" value="SAM_3"/>
    <property type="match status" value="1"/>
</dbReference>
<evidence type="ECO:0000313" key="3">
    <source>
        <dbReference type="Proteomes" id="UP000694925"/>
    </source>
</evidence>
<dbReference type="InterPro" id="IPR041418">
    <property type="entry name" value="SAM_3"/>
</dbReference>
<name>A0AAJ7RZ66_9HYME</name>
<protein>
    <submittedName>
        <fullName evidence="4">Epidermal growth factor receptor kinase substrate 8-like</fullName>
    </submittedName>
</protein>
<dbReference type="KEGG" id="ccal:113464088"/>
<dbReference type="AlphaFoldDB" id="A0AAJ7RZ66"/>
<proteinExistence type="predicted"/>
<dbReference type="PANTHER" id="PTHR12287">
    <property type="entry name" value="EPIDERMAL GROWTH FACTOR RECEPTOR KINASE SUBSTRATE EPS8-RELATED PROTEIN"/>
    <property type="match status" value="1"/>
</dbReference>
<evidence type="ECO:0000259" key="2">
    <source>
        <dbReference type="Pfam" id="PF18016"/>
    </source>
</evidence>
<dbReference type="GO" id="GO:0035023">
    <property type="term" value="P:regulation of Rho protein signal transduction"/>
    <property type="evidence" value="ECO:0007669"/>
    <property type="project" value="TreeGrafter"/>
</dbReference>
<dbReference type="Gene3D" id="1.10.150.50">
    <property type="entry name" value="Transcription Factor, Ets-1"/>
    <property type="match status" value="1"/>
</dbReference>
<dbReference type="Proteomes" id="UP000694925">
    <property type="component" value="Unplaced"/>
</dbReference>
<dbReference type="GO" id="GO:0007266">
    <property type="term" value="P:Rho protein signal transduction"/>
    <property type="evidence" value="ECO:0007669"/>
    <property type="project" value="TreeGrafter"/>
</dbReference>
<gene>
    <name evidence="4" type="primary">LOC113464088</name>
</gene>
<dbReference type="GO" id="GO:0005886">
    <property type="term" value="C:plasma membrane"/>
    <property type="evidence" value="ECO:0007669"/>
    <property type="project" value="TreeGrafter"/>
</dbReference>